<protein>
    <submittedName>
        <fullName evidence="2">Uncharacterized protein</fullName>
    </submittedName>
</protein>
<reference evidence="2" key="1">
    <citation type="journal article" date="2012" name="Proc. Natl. Acad. Sci. U.S.A.">
        <title>Antigenic diversity is generated by distinct evolutionary mechanisms in African trypanosome species.</title>
        <authorList>
            <person name="Jackson A.P."/>
            <person name="Berry A."/>
            <person name="Aslett M."/>
            <person name="Allison H.C."/>
            <person name="Burton P."/>
            <person name="Vavrova-Anderson J."/>
            <person name="Brown R."/>
            <person name="Browne H."/>
            <person name="Corton N."/>
            <person name="Hauser H."/>
            <person name="Gamble J."/>
            <person name="Gilderthorp R."/>
            <person name="Marcello L."/>
            <person name="McQuillan J."/>
            <person name="Otto T.D."/>
            <person name="Quail M.A."/>
            <person name="Sanders M.J."/>
            <person name="van Tonder A."/>
            <person name="Ginger M.L."/>
            <person name="Field M.C."/>
            <person name="Barry J.D."/>
            <person name="Hertz-Fowler C."/>
            <person name="Berriman M."/>
        </authorList>
    </citation>
    <scope>NUCLEOTIDE SEQUENCE</scope>
    <source>
        <strain evidence="2">Y486</strain>
    </source>
</reference>
<dbReference type="InterPro" id="IPR025662">
    <property type="entry name" value="Sigma_54_int_dom_ATP-bd_1"/>
</dbReference>
<keyword evidence="1" id="KW-0472">Membrane</keyword>
<dbReference type="AlphaFoldDB" id="G0U7V6"/>
<accession>G0U7V6</accession>
<evidence type="ECO:0000256" key="1">
    <source>
        <dbReference type="SAM" id="Phobius"/>
    </source>
</evidence>
<sequence>MSKGNDHGMVRVLVVGDTGVGKTLLLQRLHCYSVRHGGELLPISDPTAGFHVEVIPIHREPRHFLPGDRLDNSGATCAAFIEVGGNRNFGPSGQLPIRLMTVHGVIFIYDCHNIKSASNLKCWYDDLKNCNIVGGRNSPKVMLIETVLSSSKHGASVGPRGIPDEHLGTYLRERARDSVAHKQGLLARSWFRLVRWWSGRELSVSDFKHPRQHRGIRLRSALFLYRCFAVVENFLLYLMAVALFGPSQKSVLLWLPPVEAALATIEGDPSGTRTLNGCPLYGQKVFEETAACEIHAFLSTLDGT</sequence>
<organism evidence="2">
    <name type="scientific">Trypanosoma vivax (strain Y486)</name>
    <dbReference type="NCBI Taxonomy" id="1055687"/>
    <lineage>
        <taxon>Eukaryota</taxon>
        <taxon>Discoba</taxon>
        <taxon>Euglenozoa</taxon>
        <taxon>Kinetoplastea</taxon>
        <taxon>Metakinetoplastina</taxon>
        <taxon>Trypanosomatida</taxon>
        <taxon>Trypanosomatidae</taxon>
        <taxon>Trypanosoma</taxon>
        <taxon>Duttonella</taxon>
    </lineage>
</organism>
<keyword evidence="1" id="KW-0812">Transmembrane</keyword>
<dbReference type="InterPro" id="IPR027417">
    <property type="entry name" value="P-loop_NTPase"/>
</dbReference>
<dbReference type="OMA" id="VETTHIP"/>
<gene>
    <name evidence="2" type="ORF">TVY486_1010090</name>
</gene>
<feature type="transmembrane region" description="Helical" evidence="1">
    <location>
        <begin position="223"/>
        <end position="245"/>
    </location>
</feature>
<evidence type="ECO:0000313" key="2">
    <source>
        <dbReference type="EMBL" id="CCC51964.1"/>
    </source>
</evidence>
<dbReference type="EMBL" id="HE573026">
    <property type="protein sequence ID" value="CCC51964.1"/>
    <property type="molecule type" value="Genomic_DNA"/>
</dbReference>
<dbReference type="PROSITE" id="PS00675">
    <property type="entry name" value="SIGMA54_INTERACT_1"/>
    <property type="match status" value="1"/>
</dbReference>
<dbReference type="SUPFAM" id="SSF52540">
    <property type="entry name" value="P-loop containing nucleoside triphosphate hydrolases"/>
    <property type="match status" value="1"/>
</dbReference>
<dbReference type="VEuPathDB" id="TriTrypDB:TvY486_1010090"/>
<keyword evidence="1" id="KW-1133">Transmembrane helix</keyword>
<proteinExistence type="predicted"/>
<dbReference type="Gene3D" id="3.40.50.300">
    <property type="entry name" value="P-loop containing nucleotide triphosphate hydrolases"/>
    <property type="match status" value="1"/>
</dbReference>
<name>G0U7V6_TRYVY</name>